<dbReference type="PIRSF" id="PIRSF018266">
    <property type="entry name" value="FecR"/>
    <property type="match status" value="1"/>
</dbReference>
<dbReference type="AlphaFoldDB" id="A0AAE6ZF03"/>
<protein>
    <submittedName>
        <fullName evidence="2">FecR domain-containing protein</fullName>
    </submittedName>
</protein>
<organism evidence="2 3">
    <name type="scientific">Chitinophaga oryzae</name>
    <dbReference type="NCBI Taxonomy" id="2725414"/>
    <lineage>
        <taxon>Bacteria</taxon>
        <taxon>Pseudomonadati</taxon>
        <taxon>Bacteroidota</taxon>
        <taxon>Chitinophagia</taxon>
        <taxon>Chitinophagales</taxon>
        <taxon>Chitinophagaceae</taxon>
        <taxon>Chitinophaga</taxon>
    </lineage>
</organism>
<evidence type="ECO:0000313" key="3">
    <source>
        <dbReference type="Proteomes" id="UP000502421"/>
    </source>
</evidence>
<dbReference type="Gene3D" id="2.60.120.1440">
    <property type="match status" value="1"/>
</dbReference>
<dbReference type="Pfam" id="PF04773">
    <property type="entry name" value="FecR"/>
    <property type="match status" value="1"/>
</dbReference>
<reference evidence="3" key="1">
    <citation type="submission" date="2020-04" db="EMBL/GenBank/DDBJ databases">
        <authorList>
            <person name="Kittiwongwattana C."/>
        </authorList>
    </citation>
    <scope>NUCLEOTIDE SEQUENCE [LARGE SCALE GENOMIC DNA]</scope>
    <source>
        <strain evidence="3">1310</strain>
    </source>
</reference>
<dbReference type="InterPro" id="IPR012373">
    <property type="entry name" value="Ferrdict_sens_TM"/>
</dbReference>
<gene>
    <name evidence="2" type="ORF">HF329_06635</name>
</gene>
<dbReference type="PANTHER" id="PTHR30273:SF2">
    <property type="entry name" value="PROTEIN FECR"/>
    <property type="match status" value="1"/>
</dbReference>
<dbReference type="Proteomes" id="UP000502421">
    <property type="component" value="Chromosome"/>
</dbReference>
<dbReference type="EMBL" id="CP051205">
    <property type="protein sequence ID" value="QJB30995.1"/>
    <property type="molecule type" value="Genomic_DNA"/>
</dbReference>
<dbReference type="PANTHER" id="PTHR30273">
    <property type="entry name" value="PERIPLASMIC SIGNAL SENSOR AND SIGMA FACTOR ACTIVATOR FECR-RELATED"/>
    <property type="match status" value="1"/>
</dbReference>
<proteinExistence type="predicted"/>
<feature type="domain" description="FecR protein" evidence="1">
    <location>
        <begin position="160"/>
        <end position="252"/>
    </location>
</feature>
<dbReference type="RefSeq" id="WP_168803273.1">
    <property type="nucleotide sequence ID" value="NZ_CP051204.2"/>
</dbReference>
<dbReference type="KEGG" id="coy:HF329_06635"/>
<evidence type="ECO:0000259" key="1">
    <source>
        <dbReference type="Pfam" id="PF04773"/>
    </source>
</evidence>
<name>A0AAE6ZF03_9BACT</name>
<sequence length="361" mass="39806">MKNLTSIFQLMTEKKAGIISAADEALLDAYLEEVPEAREMWNTIESGRQLQEKARWRNTYSITEAPAHPPLFKWGTAACIFLAAFSVYWYFYHSYGVRAAADVTPPPATTVANLALADGSVHPLTDAPGTLSIRQKPLPVQARSLSLLTAAGLPAGVNTLTVPDRSHYKITLSDGTEIWLNAGTQLKFPFSFTESTRETSLKGEAYFRIAANAQQPFVLQLPNSTVQVLGTSFHVNTYTPHHIRISLTEGSLRLTAGSRQVLLRPGQQLIYNDSARTFDIRRFTEQEADAWRKKNFYFSSVTLAGLKTLALRNYGLHGVIDTSRPLHKLFIASPGGEPLPAGILLPVQAPSPAEDSMHQLQ</sequence>
<dbReference type="InterPro" id="IPR006860">
    <property type="entry name" value="FecR"/>
</dbReference>
<evidence type="ECO:0000313" key="2">
    <source>
        <dbReference type="EMBL" id="QJB30995.1"/>
    </source>
</evidence>
<accession>A0AAE6ZF03</accession>
<dbReference type="GO" id="GO:0016989">
    <property type="term" value="F:sigma factor antagonist activity"/>
    <property type="evidence" value="ECO:0007669"/>
    <property type="project" value="TreeGrafter"/>
</dbReference>